<reference evidence="2" key="1">
    <citation type="submission" date="2021-08" db="EMBL/GenBank/DDBJ databases">
        <authorList>
            <person name="Papudeshi B."/>
            <person name="Bashey-Visser F."/>
        </authorList>
    </citation>
    <scope>NUCLEOTIDE SEQUENCE</scope>
    <source>
        <strain evidence="2">MC_266_E_2016</strain>
    </source>
</reference>
<feature type="domain" description="Carrier" evidence="1">
    <location>
        <begin position="2"/>
        <end position="83"/>
    </location>
</feature>
<dbReference type="SUPFAM" id="SSF47336">
    <property type="entry name" value="ACP-like"/>
    <property type="match status" value="1"/>
</dbReference>
<evidence type="ECO:0000313" key="2">
    <source>
        <dbReference type="EMBL" id="MDE1477854.1"/>
    </source>
</evidence>
<evidence type="ECO:0000259" key="1">
    <source>
        <dbReference type="PROSITE" id="PS50075"/>
    </source>
</evidence>
<sequence length="83" mass="9342">MTDNNTVSTQKIDIKLKALGEYIFWLESILEQPVSANDNFLDIGGHSMIAISLNDRIKNKFGLSLSMERLYNATLDETFSTAQ</sequence>
<dbReference type="Gene3D" id="1.10.1200.10">
    <property type="entry name" value="ACP-like"/>
    <property type="match status" value="1"/>
</dbReference>
<dbReference type="Proteomes" id="UP001222434">
    <property type="component" value="Unassembled WGS sequence"/>
</dbReference>
<reference evidence="2" key="2">
    <citation type="journal article" date="2022" name="J. Evol. Biol.">
        <title>Pre- and post-association barriers to host switching in sympatric mutualists.</title>
        <authorList>
            <person name="Dinges Z.M."/>
            <person name="Phillips R.K."/>
            <person name="Lively C.M."/>
            <person name="Bashey F."/>
        </authorList>
    </citation>
    <scope>NUCLEOTIDE SEQUENCE</scope>
    <source>
        <strain evidence="2">MC_266_E_2016</strain>
    </source>
</reference>
<dbReference type="PROSITE" id="PS50075">
    <property type="entry name" value="CARRIER"/>
    <property type="match status" value="1"/>
</dbReference>
<comment type="caution">
    <text evidence="2">The sequence shown here is derived from an EMBL/GenBank/DDBJ whole genome shotgun (WGS) entry which is preliminary data.</text>
</comment>
<evidence type="ECO:0000313" key="3">
    <source>
        <dbReference type="Proteomes" id="UP001222434"/>
    </source>
</evidence>
<dbReference type="Pfam" id="PF00550">
    <property type="entry name" value="PP-binding"/>
    <property type="match status" value="1"/>
</dbReference>
<proteinExistence type="predicted"/>
<dbReference type="EMBL" id="JAILSO010000015">
    <property type="protein sequence ID" value="MDE1477854.1"/>
    <property type="molecule type" value="Genomic_DNA"/>
</dbReference>
<organism evidence="2 3">
    <name type="scientific">Xenorhabdus bovienii</name>
    <name type="common">Xenorhabdus nematophila subsp. bovienii</name>
    <dbReference type="NCBI Taxonomy" id="40576"/>
    <lineage>
        <taxon>Bacteria</taxon>
        <taxon>Pseudomonadati</taxon>
        <taxon>Pseudomonadota</taxon>
        <taxon>Gammaproteobacteria</taxon>
        <taxon>Enterobacterales</taxon>
        <taxon>Morganellaceae</taxon>
        <taxon>Xenorhabdus</taxon>
    </lineage>
</organism>
<dbReference type="InterPro" id="IPR009081">
    <property type="entry name" value="PP-bd_ACP"/>
</dbReference>
<dbReference type="AlphaFoldDB" id="A0AAJ1J607"/>
<protein>
    <recommendedName>
        <fullName evidence="1">Carrier domain-containing protein</fullName>
    </recommendedName>
</protein>
<dbReference type="InterPro" id="IPR036736">
    <property type="entry name" value="ACP-like_sf"/>
</dbReference>
<gene>
    <name evidence="2" type="ORF">KKJ01_06260</name>
</gene>
<accession>A0AAJ1J607</accession>
<dbReference type="RefSeq" id="WP_274712033.1">
    <property type="nucleotide sequence ID" value="NZ_JAILSO010000015.1"/>
</dbReference>
<name>A0AAJ1J607_XENBV</name>